<dbReference type="CTD" id="78777706"/>
<comment type="caution">
    <text evidence="1">The sequence shown here is derived from an EMBL/GenBank/DDBJ whole genome shotgun (WGS) entry which is preliminary data.</text>
</comment>
<dbReference type="RefSeq" id="XP_053579078.1">
    <property type="nucleotide sequence ID" value="XM_053735512.1"/>
</dbReference>
<evidence type="ECO:0000313" key="2">
    <source>
        <dbReference type="Proteomes" id="UP000483820"/>
    </source>
</evidence>
<dbReference type="AlphaFoldDB" id="A0A6A5FXW4"/>
<dbReference type="EMBL" id="WUAV01000006">
    <property type="protein sequence ID" value="KAF1747241.1"/>
    <property type="molecule type" value="Genomic_DNA"/>
</dbReference>
<dbReference type="KEGG" id="crq:GCK72_023703"/>
<organism evidence="1 2">
    <name type="scientific">Caenorhabditis remanei</name>
    <name type="common">Caenorhabditis vulgaris</name>
    <dbReference type="NCBI Taxonomy" id="31234"/>
    <lineage>
        <taxon>Eukaryota</taxon>
        <taxon>Metazoa</taxon>
        <taxon>Ecdysozoa</taxon>
        <taxon>Nematoda</taxon>
        <taxon>Chromadorea</taxon>
        <taxon>Rhabditida</taxon>
        <taxon>Rhabditina</taxon>
        <taxon>Rhabditomorpha</taxon>
        <taxon>Rhabditoidea</taxon>
        <taxon>Rhabditidae</taxon>
        <taxon>Peloderinae</taxon>
        <taxon>Caenorhabditis</taxon>
    </lineage>
</organism>
<reference evidence="1 2" key="1">
    <citation type="submission" date="2019-12" db="EMBL/GenBank/DDBJ databases">
        <title>Chromosome-level assembly of the Caenorhabditis remanei genome.</title>
        <authorList>
            <person name="Teterina A.A."/>
            <person name="Willis J.H."/>
            <person name="Phillips P.C."/>
        </authorList>
    </citation>
    <scope>NUCLEOTIDE SEQUENCE [LARGE SCALE GENOMIC DNA]</scope>
    <source>
        <strain evidence="1 2">PX506</strain>
        <tissue evidence="1">Whole organism</tissue>
    </source>
</reference>
<accession>A0A6A5FXW4</accession>
<dbReference type="GeneID" id="78777706"/>
<gene>
    <name evidence="1" type="ORF">GCK72_023703</name>
</gene>
<protein>
    <submittedName>
        <fullName evidence="1">Uncharacterized protein</fullName>
    </submittedName>
</protein>
<name>A0A6A5FXW4_CAERE</name>
<sequence>MFLAVSFGRILLIEDPRRVFAGGIICGKSCPTRLRSNVAQFLVGYHATWSGRNWWGVDDLVPLSHKWIQLEFDWIWFLSTERGRWFDNQVLDHLEVAADGGRLSWSENDGSVVFSLNHGFIRLKMLCNAESFRRIYCLPQEIHWKEPCRAYL</sequence>
<dbReference type="Proteomes" id="UP000483820">
    <property type="component" value="Chromosome X"/>
</dbReference>
<proteinExistence type="predicted"/>
<evidence type="ECO:0000313" key="1">
    <source>
        <dbReference type="EMBL" id="KAF1747241.1"/>
    </source>
</evidence>